<feature type="compositionally biased region" description="Low complexity" evidence="5">
    <location>
        <begin position="700"/>
        <end position="711"/>
    </location>
</feature>
<feature type="region of interest" description="Disordered" evidence="5">
    <location>
        <begin position="153"/>
        <end position="194"/>
    </location>
</feature>
<protein>
    <recommendedName>
        <fullName evidence="6">ARID domain-containing protein</fullName>
    </recommendedName>
</protein>
<dbReference type="GO" id="GO:0006338">
    <property type="term" value="P:chromatin remodeling"/>
    <property type="evidence" value="ECO:0007669"/>
    <property type="project" value="InterPro"/>
</dbReference>
<proteinExistence type="predicted"/>
<feature type="compositionally biased region" description="Low complexity" evidence="5">
    <location>
        <begin position="164"/>
        <end position="178"/>
    </location>
</feature>
<dbReference type="Gene3D" id="1.10.150.60">
    <property type="entry name" value="ARID DNA-binding domain"/>
    <property type="match status" value="1"/>
</dbReference>
<dbReference type="InterPro" id="IPR016024">
    <property type="entry name" value="ARM-type_fold"/>
</dbReference>
<keyword evidence="3" id="KW-0156">Chromatin regulator</keyword>
<feature type="compositionally biased region" description="Polar residues" evidence="5">
    <location>
        <begin position="153"/>
        <end position="162"/>
    </location>
</feature>
<evidence type="ECO:0000256" key="3">
    <source>
        <dbReference type="ARBA" id="ARBA00022853"/>
    </source>
</evidence>
<dbReference type="GO" id="GO:0003677">
    <property type="term" value="F:DNA binding"/>
    <property type="evidence" value="ECO:0007669"/>
    <property type="project" value="InterPro"/>
</dbReference>
<feature type="compositionally biased region" description="Polar residues" evidence="5">
    <location>
        <begin position="37"/>
        <end position="52"/>
    </location>
</feature>
<dbReference type="Pfam" id="PF12031">
    <property type="entry name" value="BAF250_C"/>
    <property type="match status" value="1"/>
</dbReference>
<feature type="compositionally biased region" description="Low complexity" evidence="5">
    <location>
        <begin position="61"/>
        <end position="77"/>
    </location>
</feature>
<dbReference type="InterPro" id="IPR033388">
    <property type="entry name" value="BAF250_C"/>
</dbReference>
<dbReference type="CDD" id="cd16865">
    <property type="entry name" value="ARID_ARID1A-like"/>
    <property type="match status" value="1"/>
</dbReference>
<dbReference type="InterPro" id="IPR036431">
    <property type="entry name" value="ARID_dom_sf"/>
</dbReference>
<dbReference type="GO" id="GO:0035060">
    <property type="term" value="C:brahma complex"/>
    <property type="evidence" value="ECO:0007669"/>
    <property type="project" value="InterPro"/>
</dbReference>
<feature type="domain" description="ARID" evidence="6">
    <location>
        <begin position="204"/>
        <end position="295"/>
    </location>
</feature>
<dbReference type="SUPFAM" id="SSF46774">
    <property type="entry name" value="ARID-like"/>
    <property type="match status" value="1"/>
</dbReference>
<dbReference type="GO" id="GO:0006357">
    <property type="term" value="P:regulation of transcription by RNA polymerase II"/>
    <property type="evidence" value="ECO:0007669"/>
    <property type="project" value="TreeGrafter"/>
</dbReference>
<name>A0A0L8I7D1_OCTBM</name>
<keyword evidence="4" id="KW-0539">Nucleus</keyword>
<feature type="compositionally biased region" description="Basic and acidic residues" evidence="5">
    <location>
        <begin position="738"/>
        <end position="757"/>
    </location>
</feature>
<dbReference type="SUPFAM" id="SSF48371">
    <property type="entry name" value="ARM repeat"/>
    <property type="match status" value="1"/>
</dbReference>
<feature type="compositionally biased region" description="Low complexity" evidence="5">
    <location>
        <begin position="471"/>
        <end position="484"/>
    </location>
</feature>
<dbReference type="PANTHER" id="PTHR12656">
    <property type="entry name" value="BRG-1 ASSOCIATED FACTOR 250 BAF250"/>
    <property type="match status" value="1"/>
</dbReference>
<dbReference type="GO" id="GO:0031491">
    <property type="term" value="F:nucleosome binding"/>
    <property type="evidence" value="ECO:0007669"/>
    <property type="project" value="TreeGrafter"/>
</dbReference>
<dbReference type="GO" id="GO:0016514">
    <property type="term" value="C:SWI/SNF complex"/>
    <property type="evidence" value="ECO:0007669"/>
    <property type="project" value="InterPro"/>
</dbReference>
<feature type="compositionally biased region" description="Polar residues" evidence="5">
    <location>
        <begin position="660"/>
        <end position="672"/>
    </location>
</feature>
<keyword evidence="2" id="KW-0597">Phosphoprotein</keyword>
<dbReference type="PANTHER" id="PTHR12656:SF5">
    <property type="entry name" value="TRITHORAX GROUP PROTEIN OSA"/>
    <property type="match status" value="1"/>
</dbReference>
<feature type="compositionally biased region" description="Polar residues" evidence="5">
    <location>
        <begin position="758"/>
        <end position="782"/>
    </location>
</feature>
<gene>
    <name evidence="7" type="ORF">OCBIM_22032810mg</name>
</gene>
<feature type="compositionally biased region" description="Polar residues" evidence="5">
    <location>
        <begin position="685"/>
        <end position="694"/>
    </location>
</feature>
<dbReference type="GO" id="GO:0005654">
    <property type="term" value="C:nucleoplasm"/>
    <property type="evidence" value="ECO:0007669"/>
    <property type="project" value="TreeGrafter"/>
</dbReference>
<dbReference type="GO" id="GO:0045893">
    <property type="term" value="P:positive regulation of DNA-templated transcription"/>
    <property type="evidence" value="ECO:0007669"/>
    <property type="project" value="TreeGrafter"/>
</dbReference>
<feature type="region of interest" description="Disordered" evidence="5">
    <location>
        <begin position="587"/>
        <end position="845"/>
    </location>
</feature>
<feature type="compositionally biased region" description="Polar residues" evidence="5">
    <location>
        <begin position="512"/>
        <end position="533"/>
    </location>
</feature>
<dbReference type="PROSITE" id="PS51011">
    <property type="entry name" value="ARID"/>
    <property type="match status" value="1"/>
</dbReference>
<reference evidence="7" key="1">
    <citation type="submission" date="2015-07" db="EMBL/GenBank/DDBJ databases">
        <title>MeaNS - Measles Nucleotide Surveillance Program.</title>
        <authorList>
            <person name="Tran T."/>
            <person name="Druce J."/>
        </authorList>
    </citation>
    <scope>NUCLEOTIDE SEQUENCE</scope>
    <source>
        <strain evidence="7">UCB-OBI-ISO-001</strain>
        <tissue evidence="7">Gonad</tissue>
    </source>
</reference>
<dbReference type="OrthoDB" id="8709537at2759"/>
<feature type="compositionally biased region" description="Basic and acidic residues" evidence="5">
    <location>
        <begin position="1156"/>
        <end position="1179"/>
    </location>
</feature>
<feature type="compositionally biased region" description="Polar residues" evidence="5">
    <location>
        <begin position="629"/>
        <end position="652"/>
    </location>
</feature>
<dbReference type="SMART" id="SM01014">
    <property type="entry name" value="ARID"/>
    <property type="match status" value="1"/>
</dbReference>
<evidence type="ECO:0000256" key="2">
    <source>
        <dbReference type="ARBA" id="ARBA00022553"/>
    </source>
</evidence>
<organism evidence="7">
    <name type="scientific">Octopus bimaculoides</name>
    <name type="common">California two-spotted octopus</name>
    <dbReference type="NCBI Taxonomy" id="37653"/>
    <lineage>
        <taxon>Eukaryota</taxon>
        <taxon>Metazoa</taxon>
        <taxon>Spiralia</taxon>
        <taxon>Lophotrochozoa</taxon>
        <taxon>Mollusca</taxon>
        <taxon>Cephalopoda</taxon>
        <taxon>Coleoidea</taxon>
        <taxon>Octopodiformes</taxon>
        <taxon>Octopoda</taxon>
        <taxon>Incirrata</taxon>
        <taxon>Octopodidae</taxon>
        <taxon>Octopus</taxon>
    </lineage>
</organism>
<dbReference type="Pfam" id="PF01388">
    <property type="entry name" value="ARID"/>
    <property type="match status" value="1"/>
</dbReference>
<dbReference type="GO" id="GO:0071565">
    <property type="term" value="C:nBAF complex"/>
    <property type="evidence" value="ECO:0007669"/>
    <property type="project" value="TreeGrafter"/>
</dbReference>
<feature type="region of interest" description="Disordered" evidence="5">
    <location>
        <begin position="310"/>
        <end position="384"/>
    </location>
</feature>
<evidence type="ECO:0000313" key="7">
    <source>
        <dbReference type="EMBL" id="KOF96935.1"/>
    </source>
</evidence>
<feature type="region of interest" description="Disordered" evidence="5">
    <location>
        <begin position="1154"/>
        <end position="1190"/>
    </location>
</feature>
<feature type="compositionally biased region" description="Polar residues" evidence="5">
    <location>
        <begin position="485"/>
        <end position="496"/>
    </location>
</feature>
<feature type="compositionally biased region" description="Polar residues" evidence="5">
    <location>
        <begin position="1180"/>
        <end position="1190"/>
    </location>
</feature>
<feature type="compositionally biased region" description="Polar residues" evidence="5">
    <location>
        <begin position="343"/>
        <end position="376"/>
    </location>
</feature>
<evidence type="ECO:0000256" key="5">
    <source>
        <dbReference type="SAM" id="MobiDB-lite"/>
    </source>
</evidence>
<accession>A0A0L8I7D1</accession>
<sequence length="1590" mass="175768">MSSENTRGSQGTPTPSGSHHPSVSNLRVTPSPAGSAGSRSNTPASVTGNQAGSPMPPRPPSSQLDGQGSMSQSQMTGQGFGQHIMPPPVGPNQMYNTANKPMAGMNAVAASVSQMGGHFSQYNSQFPGNTATMVTQAITAPVASVVESMSNDSQPDLLSTYSIPPMVNSSSSGNVMSSDEPPEKKKKKPGQTADLHKLYTMGDEPDRKTFLDRLLYFLEEKGTPITSMPQISKQPLDLYKLYHSVKDRGGMVEVSKAKKWKEICAVVNIGSSASAAFTLKKNYVRYLFAMECKYDKGGIDPAPILAQMEAAMQQKRESKQRRAPSPAGSQGSSQDAFRPPSTPNSNSQGMDPFSPNMQSYIGGPNSESNIGPMSSTMMPHGNMMNSMNPSNSMLAQNSVGGPNSSMLPPHHMSSGPNSMHGNMMPGNMPPSNNMMGNSYAPNNMMPNNMGPNNNMMANNMATSNNNMLGNNMGPSNNNLSSNMNQAPQNESDSVSVQDPFADEPCASGPSYPRQSMNSQMPPYSGMQSQTTMSGNYGFNRQNAQHGMSPYSNMSQQSMNNFSENRIGQNEQYNDAYRRTMGMENFNNNNRNSENFGPAATQFGPRNSQVSGAQFPFGPQFDRERFEQPNAANSNQQFRPPSQPGMVTQQQHPEQMYPNRYGSNQQMTSVRSHTPQHDQYAAQGGYPNQSNTFNSPRGVVPQEQYQNYPNQQAGFAGHRPPSSREVPGGNMYGTPNKRYPPDVERRENFNMSDSRRDPSQWSAMQQRYGSQHSGSNYPGSSMNAMPPGSGMLPPMVPPSPSSTGRTMNPRLSPQRDKPYMSPPRVQKPGGMVPNAQLPPKKEISFPPDSVEAVQPLLAKRKRLAKQDIGQTEPWKLMMALKSGMLAESTWALDTLSILLFDDSTVAYFTLSHLPGLLEVLLEHFRRCLIDIFGLFNELEVGYNTAMLKHKEKKGAKSKETHMDVDDFKNLESDTVWKGMRTGENYTYITRQGKIVKINENDRDTALLHGKHWDVYTNFTSKAEHWQLGGGDMTKHVQTHFESLSNHKVLKKFFLYRGMKKNCEDDSINISLPESNCIMREPAEHASEEVRLLLKSTCQNNKTVNGVVEDNLPNCITKVHIKKEPVEEAEKNKAATKPTCTPADTEVSTAAAAAAASDRVKEEPRSEENCKNLDSEQKQSESTKNGTEKNCVNSENHCEKDGVVKKDLESQKVETKVDKDKLVKSEDKKTNSLKNESILSHIENGISIESLLRKAELCEDPEEEAFERDSPAVCLMSEAQDEIGRRCVCISNIFRSLSCIQGNDSEMSRHPGLMYILGKLLLLHHQHPPRVKVRRKLDKEETEFEDVSLSEHEWWWDHLHALRENTLVIFANICGQLDLSIYPEDICLPILNGLLHWAVCPSSCAQDPLPSMSPSSVLSPQRLVLEALCKLCIHEANVDLLLATPPFNRIVQLVNNLTKMLANKKEQVTQEFAVVLLSELVQGDSSAARAIAMQHPSVSLLIDFLETAEHNAVQVVSTHGINVLRDSPEMMGTSLDMLRRTANILVHLARVPENRPCFVHQQSRLLTLVMSQILDQHVAQTLADVLYECSHS</sequence>
<evidence type="ECO:0000256" key="1">
    <source>
        <dbReference type="ARBA" id="ARBA00004123"/>
    </source>
</evidence>
<comment type="subcellular location">
    <subcellularLocation>
        <location evidence="1">Nucleus</location>
    </subcellularLocation>
</comment>
<dbReference type="SMART" id="SM00501">
    <property type="entry name" value="BRIGHT"/>
    <property type="match status" value="1"/>
</dbReference>
<dbReference type="EMBL" id="KQ416450">
    <property type="protein sequence ID" value="KOF96935.1"/>
    <property type="molecule type" value="Genomic_DNA"/>
</dbReference>
<feature type="region of interest" description="Disordered" evidence="5">
    <location>
        <begin position="471"/>
        <end position="533"/>
    </location>
</feature>
<evidence type="ECO:0000259" key="6">
    <source>
        <dbReference type="PROSITE" id="PS51011"/>
    </source>
</evidence>
<feature type="compositionally biased region" description="Polar residues" evidence="5">
    <location>
        <begin position="1"/>
        <end position="28"/>
    </location>
</feature>
<feature type="region of interest" description="Disordered" evidence="5">
    <location>
        <begin position="1"/>
        <end position="97"/>
    </location>
</feature>
<evidence type="ECO:0000256" key="4">
    <source>
        <dbReference type="ARBA" id="ARBA00023242"/>
    </source>
</evidence>
<dbReference type="STRING" id="37653.A0A0L8I7D1"/>
<dbReference type="InterPro" id="IPR001606">
    <property type="entry name" value="ARID_dom"/>
</dbReference>
<dbReference type="InterPro" id="IPR021906">
    <property type="entry name" value="BAF250/Osa"/>
</dbReference>